<dbReference type="EMBL" id="MU003527">
    <property type="protein sequence ID" value="KAF2465863.1"/>
    <property type="molecule type" value="Genomic_DNA"/>
</dbReference>
<name>A0ACB6QH19_9PLEO</name>
<evidence type="ECO:0000313" key="1">
    <source>
        <dbReference type="EMBL" id="KAF2465863.1"/>
    </source>
</evidence>
<organism evidence="1 2">
    <name type="scientific">Lindgomyces ingoldianus</name>
    <dbReference type="NCBI Taxonomy" id="673940"/>
    <lineage>
        <taxon>Eukaryota</taxon>
        <taxon>Fungi</taxon>
        <taxon>Dikarya</taxon>
        <taxon>Ascomycota</taxon>
        <taxon>Pezizomycotina</taxon>
        <taxon>Dothideomycetes</taxon>
        <taxon>Pleosporomycetidae</taxon>
        <taxon>Pleosporales</taxon>
        <taxon>Lindgomycetaceae</taxon>
        <taxon>Lindgomyces</taxon>
    </lineage>
</organism>
<sequence length="182" mass="20431">MVNNQNSCLANIFQYILISVPLVAAPSAFWINPPSVGLPGEYKYNSLIEEGNDQTLKWFILFPRTNIQTFQQHENGSLANQLAIKRAKSRLRITEYDWTVDATGFYSEDGKSDSFIVSYYIKATTRPVVSSVIAPSTSLASQRRLHNESDYADLSCINRVKCISLRDRKAYSIAYSNADGTS</sequence>
<reference evidence="1" key="1">
    <citation type="journal article" date="2020" name="Stud. Mycol.">
        <title>101 Dothideomycetes genomes: a test case for predicting lifestyles and emergence of pathogens.</title>
        <authorList>
            <person name="Haridas S."/>
            <person name="Albert R."/>
            <person name="Binder M."/>
            <person name="Bloem J."/>
            <person name="Labutti K."/>
            <person name="Salamov A."/>
            <person name="Andreopoulos B."/>
            <person name="Baker S."/>
            <person name="Barry K."/>
            <person name="Bills G."/>
            <person name="Bluhm B."/>
            <person name="Cannon C."/>
            <person name="Castanera R."/>
            <person name="Culley D."/>
            <person name="Daum C."/>
            <person name="Ezra D."/>
            <person name="Gonzalez J."/>
            <person name="Henrissat B."/>
            <person name="Kuo A."/>
            <person name="Liang C."/>
            <person name="Lipzen A."/>
            <person name="Lutzoni F."/>
            <person name="Magnuson J."/>
            <person name="Mondo S."/>
            <person name="Nolan M."/>
            <person name="Ohm R."/>
            <person name="Pangilinan J."/>
            <person name="Park H.-J."/>
            <person name="Ramirez L."/>
            <person name="Alfaro M."/>
            <person name="Sun H."/>
            <person name="Tritt A."/>
            <person name="Yoshinaga Y."/>
            <person name="Zwiers L.-H."/>
            <person name="Turgeon B."/>
            <person name="Goodwin S."/>
            <person name="Spatafora J."/>
            <person name="Crous P."/>
            <person name="Grigoriev I."/>
        </authorList>
    </citation>
    <scope>NUCLEOTIDE SEQUENCE</scope>
    <source>
        <strain evidence="1">ATCC 200398</strain>
    </source>
</reference>
<evidence type="ECO:0000313" key="2">
    <source>
        <dbReference type="Proteomes" id="UP000799755"/>
    </source>
</evidence>
<accession>A0ACB6QH19</accession>
<gene>
    <name evidence="1" type="ORF">BDR25DRAFT_360022</name>
</gene>
<keyword evidence="2" id="KW-1185">Reference proteome</keyword>
<proteinExistence type="predicted"/>
<comment type="caution">
    <text evidence="1">The sequence shown here is derived from an EMBL/GenBank/DDBJ whole genome shotgun (WGS) entry which is preliminary data.</text>
</comment>
<protein>
    <submittedName>
        <fullName evidence="1">Uncharacterized protein</fullName>
    </submittedName>
</protein>
<dbReference type="Proteomes" id="UP000799755">
    <property type="component" value="Unassembled WGS sequence"/>
</dbReference>